<dbReference type="InterPro" id="IPR052365">
    <property type="entry name" value="THEM4/THEM5_acyl-CoA_thioest"/>
</dbReference>
<reference evidence="26 27" key="1">
    <citation type="submission" date="2018-11" db="EMBL/GenBank/DDBJ databases">
        <title>Draft genome sequence of Gordonia sp. RS15-1S isolated from rice stems.</title>
        <authorList>
            <person name="Muangham S."/>
        </authorList>
    </citation>
    <scope>NUCLEOTIDE SEQUENCE [LARGE SCALE GENOMIC DNA]</scope>
    <source>
        <strain evidence="26 27">RS15-1S</strain>
    </source>
</reference>
<comment type="caution">
    <text evidence="26">The sequence shown here is derived from an EMBL/GenBank/DDBJ whole genome shotgun (WGS) entry which is preliminary data.</text>
</comment>
<evidence type="ECO:0000256" key="1">
    <source>
        <dbReference type="ARBA" id="ARBA00004170"/>
    </source>
</evidence>
<dbReference type="Proteomes" id="UP000267536">
    <property type="component" value="Unassembled WGS sequence"/>
</dbReference>
<keyword evidence="11" id="KW-0472">Membrane</keyword>
<evidence type="ECO:0000256" key="2">
    <source>
        <dbReference type="ARBA" id="ARBA00004496"/>
    </source>
</evidence>
<feature type="compositionally biased region" description="Basic and acidic residues" evidence="24">
    <location>
        <begin position="16"/>
        <end position="35"/>
    </location>
</feature>
<comment type="catalytic activity">
    <reaction evidence="14">
        <text>(9Z)-octadecenoyl-CoA + H2O = (9Z)-octadecenoate + CoA + H(+)</text>
        <dbReference type="Rhea" id="RHEA:40139"/>
        <dbReference type="ChEBI" id="CHEBI:15377"/>
        <dbReference type="ChEBI" id="CHEBI:15378"/>
        <dbReference type="ChEBI" id="CHEBI:30823"/>
        <dbReference type="ChEBI" id="CHEBI:57287"/>
        <dbReference type="ChEBI" id="CHEBI:57387"/>
    </reaction>
    <physiologicalReaction direction="left-to-right" evidence="14">
        <dbReference type="Rhea" id="RHEA:40140"/>
    </physiologicalReaction>
</comment>
<dbReference type="InterPro" id="IPR029069">
    <property type="entry name" value="HotDog_dom_sf"/>
</dbReference>
<evidence type="ECO:0000256" key="18">
    <source>
        <dbReference type="ARBA" id="ARBA00043210"/>
    </source>
</evidence>
<evidence type="ECO:0000259" key="25">
    <source>
        <dbReference type="Pfam" id="PF03061"/>
    </source>
</evidence>
<name>A0A3N4HFS2_9ACTN</name>
<dbReference type="AlphaFoldDB" id="A0A3N4HFS2"/>
<feature type="domain" description="Thioesterase" evidence="25">
    <location>
        <begin position="132"/>
        <end position="201"/>
    </location>
</feature>
<evidence type="ECO:0000256" key="7">
    <source>
        <dbReference type="ARBA" id="ARBA00022801"/>
    </source>
</evidence>
<dbReference type="RefSeq" id="WP_123925443.1">
    <property type="nucleotide sequence ID" value="NZ_JBPSDP010000009.1"/>
</dbReference>
<evidence type="ECO:0000256" key="23">
    <source>
        <dbReference type="ARBA" id="ARBA00048180"/>
    </source>
</evidence>
<evidence type="ECO:0000256" key="11">
    <source>
        <dbReference type="ARBA" id="ARBA00023136"/>
    </source>
</evidence>
<evidence type="ECO:0000256" key="24">
    <source>
        <dbReference type="SAM" id="MobiDB-lite"/>
    </source>
</evidence>
<keyword evidence="6" id="KW-0053">Apoptosis</keyword>
<evidence type="ECO:0000313" key="26">
    <source>
        <dbReference type="EMBL" id="RPA65664.1"/>
    </source>
</evidence>
<evidence type="ECO:0000256" key="16">
    <source>
        <dbReference type="ARBA" id="ARBA00038848"/>
    </source>
</evidence>
<comment type="subcellular location">
    <subcellularLocation>
        <location evidence="3">Cell projection</location>
        <location evidence="3">Ruffle membrane</location>
    </subcellularLocation>
    <subcellularLocation>
        <location evidence="2">Cytoplasm</location>
    </subcellularLocation>
    <subcellularLocation>
        <location evidence="1">Membrane</location>
        <topology evidence="1">Peripheral membrane protein</topology>
    </subcellularLocation>
</comment>
<keyword evidence="4" id="KW-1003">Cell membrane</keyword>
<evidence type="ECO:0000256" key="19">
    <source>
        <dbReference type="ARBA" id="ARBA00047588"/>
    </source>
</evidence>
<evidence type="ECO:0000256" key="15">
    <source>
        <dbReference type="ARBA" id="ARBA00038456"/>
    </source>
</evidence>
<evidence type="ECO:0000256" key="3">
    <source>
        <dbReference type="ARBA" id="ARBA00004632"/>
    </source>
</evidence>
<dbReference type="CDD" id="cd03443">
    <property type="entry name" value="PaaI_thioesterase"/>
    <property type="match status" value="1"/>
</dbReference>
<protein>
    <recommendedName>
        <fullName evidence="17">Acyl-coenzyme A thioesterase THEM4</fullName>
        <ecNumber evidence="16">3.1.2.2</ecNumber>
    </recommendedName>
    <alternativeName>
        <fullName evidence="18">Thioesterase superfamily member 4</fullName>
    </alternativeName>
</protein>
<comment type="similarity">
    <text evidence="15">Belongs to the THEM4/THEM5 thioesterase family.</text>
</comment>
<dbReference type="Pfam" id="PF03061">
    <property type="entry name" value="4HBT"/>
    <property type="match status" value="1"/>
</dbReference>
<keyword evidence="9" id="KW-0809">Transit peptide</keyword>
<gene>
    <name evidence="26" type="ORF">EF294_02605</name>
</gene>
<evidence type="ECO:0000256" key="21">
    <source>
        <dbReference type="ARBA" id="ARBA00047969"/>
    </source>
</evidence>
<evidence type="ECO:0000256" key="17">
    <source>
        <dbReference type="ARBA" id="ARBA00040123"/>
    </source>
</evidence>
<comment type="catalytic activity">
    <reaction evidence="19">
        <text>octanoyl-CoA + H2O = octanoate + CoA + H(+)</text>
        <dbReference type="Rhea" id="RHEA:30143"/>
        <dbReference type="ChEBI" id="CHEBI:15377"/>
        <dbReference type="ChEBI" id="CHEBI:15378"/>
        <dbReference type="ChEBI" id="CHEBI:25646"/>
        <dbReference type="ChEBI" id="CHEBI:57287"/>
        <dbReference type="ChEBI" id="CHEBI:57386"/>
    </reaction>
    <physiologicalReaction direction="left-to-right" evidence="19">
        <dbReference type="Rhea" id="RHEA:30144"/>
    </physiologicalReaction>
</comment>
<dbReference type="SUPFAM" id="SSF54637">
    <property type="entry name" value="Thioesterase/thiol ester dehydrase-isomerase"/>
    <property type="match status" value="1"/>
</dbReference>
<comment type="catalytic activity">
    <reaction evidence="20">
        <text>hexadecanoyl-CoA + H2O = hexadecanoate + CoA + H(+)</text>
        <dbReference type="Rhea" id="RHEA:16645"/>
        <dbReference type="ChEBI" id="CHEBI:7896"/>
        <dbReference type="ChEBI" id="CHEBI:15377"/>
        <dbReference type="ChEBI" id="CHEBI:15378"/>
        <dbReference type="ChEBI" id="CHEBI:57287"/>
        <dbReference type="ChEBI" id="CHEBI:57379"/>
        <dbReference type="EC" id="3.1.2.2"/>
    </reaction>
    <physiologicalReaction direction="left-to-right" evidence="20">
        <dbReference type="Rhea" id="RHEA:16646"/>
    </physiologicalReaction>
</comment>
<evidence type="ECO:0000256" key="12">
    <source>
        <dbReference type="ARBA" id="ARBA00023273"/>
    </source>
</evidence>
<keyword evidence="8" id="KW-0276">Fatty acid metabolism</keyword>
<keyword evidence="5" id="KW-0963">Cytoplasm</keyword>
<dbReference type="Gene3D" id="3.10.129.10">
    <property type="entry name" value="Hotdog Thioesterase"/>
    <property type="match status" value="1"/>
</dbReference>
<evidence type="ECO:0000256" key="13">
    <source>
        <dbReference type="ARBA" id="ARBA00035852"/>
    </source>
</evidence>
<evidence type="ECO:0000256" key="10">
    <source>
        <dbReference type="ARBA" id="ARBA00023098"/>
    </source>
</evidence>
<evidence type="ECO:0000256" key="5">
    <source>
        <dbReference type="ARBA" id="ARBA00022490"/>
    </source>
</evidence>
<keyword evidence="27" id="KW-1185">Reference proteome</keyword>
<dbReference type="EC" id="3.1.2.2" evidence="16"/>
<comment type="catalytic activity">
    <reaction evidence="21">
        <text>decanoyl-CoA + H2O = decanoate + CoA + H(+)</text>
        <dbReference type="Rhea" id="RHEA:40059"/>
        <dbReference type="ChEBI" id="CHEBI:15377"/>
        <dbReference type="ChEBI" id="CHEBI:15378"/>
        <dbReference type="ChEBI" id="CHEBI:27689"/>
        <dbReference type="ChEBI" id="CHEBI:57287"/>
        <dbReference type="ChEBI" id="CHEBI:61430"/>
    </reaction>
    <physiologicalReaction direction="left-to-right" evidence="21">
        <dbReference type="Rhea" id="RHEA:40060"/>
    </physiologicalReaction>
</comment>
<evidence type="ECO:0000256" key="4">
    <source>
        <dbReference type="ARBA" id="ARBA00022475"/>
    </source>
</evidence>
<dbReference type="GO" id="GO:0006631">
    <property type="term" value="P:fatty acid metabolic process"/>
    <property type="evidence" value="ECO:0007669"/>
    <property type="project" value="UniProtKB-KW"/>
</dbReference>
<dbReference type="PANTHER" id="PTHR12418">
    <property type="entry name" value="ACYL-COENZYME A THIOESTERASE THEM4"/>
    <property type="match status" value="1"/>
</dbReference>
<evidence type="ECO:0000256" key="20">
    <source>
        <dbReference type="ARBA" id="ARBA00047734"/>
    </source>
</evidence>
<feature type="region of interest" description="Disordered" evidence="24">
    <location>
        <begin position="1"/>
        <end position="37"/>
    </location>
</feature>
<dbReference type="GO" id="GO:0016020">
    <property type="term" value="C:membrane"/>
    <property type="evidence" value="ECO:0007669"/>
    <property type="project" value="UniProtKB-SubCell"/>
</dbReference>
<dbReference type="GO" id="GO:0016787">
    <property type="term" value="F:hydrolase activity"/>
    <property type="evidence" value="ECO:0007669"/>
    <property type="project" value="UniProtKB-KW"/>
</dbReference>
<dbReference type="EMBL" id="RKMH01000002">
    <property type="protein sequence ID" value="RPA65664.1"/>
    <property type="molecule type" value="Genomic_DNA"/>
</dbReference>
<keyword evidence="12" id="KW-0966">Cell projection</keyword>
<evidence type="ECO:0000256" key="22">
    <source>
        <dbReference type="ARBA" id="ARBA00048074"/>
    </source>
</evidence>
<comment type="catalytic activity">
    <reaction evidence="22">
        <text>dodecanoyl-CoA + H2O = dodecanoate + CoA + H(+)</text>
        <dbReference type="Rhea" id="RHEA:30135"/>
        <dbReference type="ChEBI" id="CHEBI:15377"/>
        <dbReference type="ChEBI" id="CHEBI:15378"/>
        <dbReference type="ChEBI" id="CHEBI:18262"/>
        <dbReference type="ChEBI" id="CHEBI:57287"/>
        <dbReference type="ChEBI" id="CHEBI:57375"/>
    </reaction>
    <physiologicalReaction direction="left-to-right" evidence="22">
        <dbReference type="Rhea" id="RHEA:30136"/>
    </physiologicalReaction>
</comment>
<keyword evidence="10" id="KW-0443">Lipid metabolism</keyword>
<dbReference type="GO" id="GO:0005737">
    <property type="term" value="C:cytoplasm"/>
    <property type="evidence" value="ECO:0007669"/>
    <property type="project" value="UniProtKB-SubCell"/>
</dbReference>
<evidence type="ECO:0000256" key="14">
    <source>
        <dbReference type="ARBA" id="ARBA00037002"/>
    </source>
</evidence>
<dbReference type="InterPro" id="IPR006683">
    <property type="entry name" value="Thioestr_dom"/>
</dbReference>
<dbReference type="OrthoDB" id="3474675at2"/>
<comment type="catalytic activity">
    <reaction evidence="13">
        <text>(5Z,8Z,11Z,14Z)-eicosatetraenoyl-CoA + H2O = (5Z,8Z,11Z,14Z)-eicosatetraenoate + CoA + H(+)</text>
        <dbReference type="Rhea" id="RHEA:40151"/>
        <dbReference type="ChEBI" id="CHEBI:15377"/>
        <dbReference type="ChEBI" id="CHEBI:15378"/>
        <dbReference type="ChEBI" id="CHEBI:32395"/>
        <dbReference type="ChEBI" id="CHEBI:57287"/>
        <dbReference type="ChEBI" id="CHEBI:57368"/>
    </reaction>
    <physiologicalReaction direction="left-to-right" evidence="13">
        <dbReference type="Rhea" id="RHEA:40152"/>
    </physiologicalReaction>
</comment>
<dbReference type="PANTHER" id="PTHR12418:SF19">
    <property type="entry name" value="ACYL-COENZYME A THIOESTERASE THEM4"/>
    <property type="match status" value="1"/>
</dbReference>
<evidence type="ECO:0000256" key="8">
    <source>
        <dbReference type="ARBA" id="ARBA00022832"/>
    </source>
</evidence>
<evidence type="ECO:0000313" key="27">
    <source>
        <dbReference type="Proteomes" id="UP000267536"/>
    </source>
</evidence>
<organism evidence="26 27">
    <name type="scientific">Gordonia oryzae</name>
    <dbReference type="NCBI Taxonomy" id="2487349"/>
    <lineage>
        <taxon>Bacteria</taxon>
        <taxon>Bacillati</taxon>
        <taxon>Actinomycetota</taxon>
        <taxon>Actinomycetes</taxon>
        <taxon>Mycobacteriales</taxon>
        <taxon>Gordoniaceae</taxon>
        <taxon>Gordonia</taxon>
    </lineage>
</organism>
<evidence type="ECO:0000256" key="6">
    <source>
        <dbReference type="ARBA" id="ARBA00022703"/>
    </source>
</evidence>
<accession>A0A3N4HFS2</accession>
<evidence type="ECO:0000256" key="9">
    <source>
        <dbReference type="ARBA" id="ARBA00022946"/>
    </source>
</evidence>
<proteinExistence type="inferred from homology"/>
<keyword evidence="7" id="KW-0378">Hydrolase</keyword>
<comment type="catalytic activity">
    <reaction evidence="23">
        <text>tetradecanoyl-CoA + H2O = tetradecanoate + CoA + H(+)</text>
        <dbReference type="Rhea" id="RHEA:40119"/>
        <dbReference type="ChEBI" id="CHEBI:15377"/>
        <dbReference type="ChEBI" id="CHEBI:15378"/>
        <dbReference type="ChEBI" id="CHEBI:30807"/>
        <dbReference type="ChEBI" id="CHEBI:57287"/>
        <dbReference type="ChEBI" id="CHEBI:57385"/>
    </reaction>
    <physiologicalReaction direction="left-to-right" evidence="23">
        <dbReference type="Rhea" id="RHEA:40120"/>
    </physiologicalReaction>
</comment>
<sequence>MTSSPESGWAVPADADSPHEGGFRARMDITTDRGGPRYGEFSEEIRRLMDLARYACPTPEITDELIDQVRALNKRLEDVQIDEWRSPAGTRIDLPARGNITLPPYEISEGGPDGVVASVTFRPFHLGGNDAAHGGHVAVAFDDLGGMASALAVQGITRTAYLTVSYRSLTPLRTPLRMHTWVENLDGRKAFVKGTLHDGDRLCADLDALFIALKPGQP</sequence>